<keyword evidence="1" id="KW-0614">Plasmid</keyword>
<dbReference type="AlphaFoldDB" id="E0UM09"/>
<geneLocation type="plasmid" evidence="1 2">
    <name>Cy782201</name>
</geneLocation>
<gene>
    <name evidence="1" type="ordered locus">Cyan7822_6165</name>
</gene>
<evidence type="ECO:0000313" key="2">
    <source>
        <dbReference type="Proteomes" id="UP000008206"/>
    </source>
</evidence>
<name>E0UM09_GLOV7</name>
<organism evidence="1 2">
    <name type="scientific">Gloeothece verrucosa (strain PCC 7822)</name>
    <name type="common">Cyanothece sp. (strain PCC 7822)</name>
    <dbReference type="NCBI Taxonomy" id="497965"/>
    <lineage>
        <taxon>Bacteria</taxon>
        <taxon>Bacillati</taxon>
        <taxon>Cyanobacteriota</taxon>
        <taxon>Cyanophyceae</taxon>
        <taxon>Oscillatoriophycideae</taxon>
        <taxon>Chroococcales</taxon>
        <taxon>Aphanothecaceae</taxon>
        <taxon>Gloeothece</taxon>
        <taxon>Gloeothece verrucosa</taxon>
    </lineage>
</organism>
<protein>
    <submittedName>
        <fullName evidence="1">CRISPR-associated protein, Cmr3</fullName>
    </submittedName>
</protein>
<dbReference type="OrthoDB" id="6162707at2"/>
<dbReference type="HOGENOM" id="CLU_737327_0_0_3"/>
<dbReference type="InterPro" id="IPR019117">
    <property type="entry name" value="CRISPR-assoc_protein_Cmr3"/>
</dbReference>
<accession>E0UM09</accession>
<reference evidence="2" key="1">
    <citation type="journal article" date="2011" name="MBio">
        <title>Novel metabolic attributes of the genus Cyanothece, comprising a group of unicellular nitrogen-fixing Cyanobacteria.</title>
        <authorList>
            <person name="Bandyopadhyay A."/>
            <person name="Elvitigala T."/>
            <person name="Welsh E."/>
            <person name="Stockel J."/>
            <person name="Liberton M."/>
            <person name="Min H."/>
            <person name="Sherman L.A."/>
            <person name="Pakrasi H.B."/>
        </authorList>
    </citation>
    <scope>NUCLEOTIDE SEQUENCE [LARGE SCALE GENOMIC DNA]</scope>
    <source>
        <strain evidence="2">PCC 7822</strain>
        <plasmid evidence="2">Cy782201</plasmid>
    </source>
</reference>
<sequence length="387" mass="44587">MNNLKWYRITPLDVLLFRDAKPFSPGERAWAGSIFPPPGHAIAGAIRDLIQSNITIKLTGPFLTYKDQLYFPFPFSYDREHLCKRENNTAVPIPVVPLNWDNLHPLHSLLETDQNLPQPLVFESKHPFNDKLEGQYSAYLDYETILEYLKTSQISVEKWQKNRIKDNESPQPWKIETRPHNTITQGTRQVLEEDGYFVENTIRLQDGWSLAVGIKAKSEDENLKLTDNSQIIRLGGEGHRAILESCPQLGEQWQELEKISQGNQKKAGKKIAYLVTPGVFERRQRNNHPHCKPSPWEWTTAYPNNPTQEKGYLVSFATDKPLVISNRMRFGDNISTPAPQVYAAPAGTVYYLESNSEIILYQDSNASKQIQRWRDLGYSELLWISYQ</sequence>
<dbReference type="RefSeq" id="WP_013334739.1">
    <property type="nucleotide sequence ID" value="NC_014533.1"/>
</dbReference>
<dbReference type="Gene3D" id="3.30.70.2940">
    <property type="match status" value="1"/>
</dbReference>
<dbReference type="KEGG" id="cyj:Cyan7822_6165"/>
<proteinExistence type="predicted"/>
<keyword evidence="2" id="KW-1185">Reference proteome</keyword>
<evidence type="ECO:0000313" key="1">
    <source>
        <dbReference type="EMBL" id="ADN17989.1"/>
    </source>
</evidence>
<dbReference type="EMBL" id="CP002199">
    <property type="protein sequence ID" value="ADN17989.1"/>
    <property type="molecule type" value="Genomic_DNA"/>
</dbReference>
<dbReference type="Proteomes" id="UP000008206">
    <property type="component" value="Plasmid Cy782201"/>
</dbReference>
<dbReference type="Pfam" id="PF09700">
    <property type="entry name" value="Cas_Cmr3"/>
    <property type="match status" value="1"/>
</dbReference>
<dbReference type="Gene3D" id="2.60.40.4350">
    <property type="match status" value="1"/>
</dbReference>